<comment type="caution">
    <text evidence="2">The sequence shown here is derived from an EMBL/GenBank/DDBJ whole genome shotgun (WGS) entry which is preliminary data.</text>
</comment>
<evidence type="ECO:0000259" key="1">
    <source>
        <dbReference type="Pfam" id="PF13349"/>
    </source>
</evidence>
<dbReference type="Proteomes" id="UP000050973">
    <property type="component" value="Unassembled WGS sequence"/>
</dbReference>
<dbReference type="PATRIC" id="fig|1423779.3.peg.856"/>
<sequence length="255" mass="27295">MKKLFKISLGLLIVGLILTAIGFWGHGARDVHFAGPKPVITKNVSKSLVTNQHFDRLDINAATADIRVRTGREFKVSYQGSSALQPKAAITNQLVTVKQTQAVYGTIWGSNSSADVITITVPRGTKLAGTIKTTSGDVTVNGVDLTGVTIDARDGDVDLRDLTVEGGKARLESGDFTSRNVTFRGNYFVNNSDGDNEVVDARVDGYFLKTTDGDNEIDGADHDSGQQSANENAANLLHLTSEDGDNTIKNIQAVE</sequence>
<dbReference type="InterPro" id="IPR025164">
    <property type="entry name" value="Toastrack_DUF4097"/>
</dbReference>
<organism evidence="2 3">
    <name type="scientific">Limosilactobacillus oris DSM 4864</name>
    <dbReference type="NCBI Taxonomy" id="1423779"/>
    <lineage>
        <taxon>Bacteria</taxon>
        <taxon>Bacillati</taxon>
        <taxon>Bacillota</taxon>
        <taxon>Bacilli</taxon>
        <taxon>Lactobacillales</taxon>
        <taxon>Lactobacillaceae</taxon>
        <taxon>Limosilactobacillus</taxon>
    </lineage>
</organism>
<feature type="domain" description="DUF4097" evidence="1">
    <location>
        <begin position="129"/>
        <end position="248"/>
    </location>
</feature>
<evidence type="ECO:0000313" key="3">
    <source>
        <dbReference type="Proteomes" id="UP000050973"/>
    </source>
</evidence>
<reference evidence="2 3" key="1">
    <citation type="journal article" date="2015" name="Genome Announc.">
        <title>Expanding the biotechnology potential of lactobacilli through comparative genomics of 213 strains and associated genera.</title>
        <authorList>
            <person name="Sun Z."/>
            <person name="Harris H.M."/>
            <person name="McCann A."/>
            <person name="Guo C."/>
            <person name="Argimon S."/>
            <person name="Zhang W."/>
            <person name="Yang X."/>
            <person name="Jeffery I.B."/>
            <person name="Cooney J.C."/>
            <person name="Kagawa T.F."/>
            <person name="Liu W."/>
            <person name="Song Y."/>
            <person name="Salvetti E."/>
            <person name="Wrobel A."/>
            <person name="Rasinkangas P."/>
            <person name="Parkhill J."/>
            <person name="Rea M.C."/>
            <person name="O'Sullivan O."/>
            <person name="Ritari J."/>
            <person name="Douillard F.P."/>
            <person name="Paul Ross R."/>
            <person name="Yang R."/>
            <person name="Briner A.E."/>
            <person name="Felis G.E."/>
            <person name="de Vos W.M."/>
            <person name="Barrangou R."/>
            <person name="Klaenhammer T.R."/>
            <person name="Caufield P.W."/>
            <person name="Cui Y."/>
            <person name="Zhang H."/>
            <person name="O'Toole P.W."/>
        </authorList>
    </citation>
    <scope>NUCLEOTIDE SEQUENCE [LARGE SCALE GENOMIC DNA]</scope>
    <source>
        <strain evidence="2 3">DSM 4864</strain>
    </source>
</reference>
<accession>A0A0R1WG33</accession>
<evidence type="ECO:0000313" key="2">
    <source>
        <dbReference type="EMBL" id="KRM16735.1"/>
    </source>
</evidence>
<dbReference type="AlphaFoldDB" id="A0A0R1WG33"/>
<dbReference type="RefSeq" id="WP_056983991.1">
    <property type="nucleotide sequence ID" value="NZ_AZGE01000002.1"/>
</dbReference>
<gene>
    <name evidence="2" type="ORF">FC49_GL000838</name>
</gene>
<proteinExistence type="predicted"/>
<dbReference type="EMBL" id="AZGE01000002">
    <property type="protein sequence ID" value="KRM16735.1"/>
    <property type="molecule type" value="Genomic_DNA"/>
</dbReference>
<name>A0A0R1WG33_9LACO</name>
<dbReference type="Pfam" id="PF13349">
    <property type="entry name" value="DUF4097"/>
    <property type="match status" value="1"/>
</dbReference>
<protein>
    <recommendedName>
        <fullName evidence="1">DUF4097 domain-containing protein</fullName>
    </recommendedName>
</protein>